<organism evidence="2 3">
    <name type="scientific">Burkholderia contaminans</name>
    <dbReference type="NCBI Taxonomy" id="488447"/>
    <lineage>
        <taxon>Bacteria</taxon>
        <taxon>Pseudomonadati</taxon>
        <taxon>Pseudomonadota</taxon>
        <taxon>Betaproteobacteria</taxon>
        <taxon>Burkholderiales</taxon>
        <taxon>Burkholderiaceae</taxon>
        <taxon>Burkholderia</taxon>
        <taxon>Burkholderia cepacia complex</taxon>
    </lineage>
</organism>
<dbReference type="InterPro" id="IPR036237">
    <property type="entry name" value="Xyl_isomerase-like_sf"/>
</dbReference>
<gene>
    <name evidence="2" type="ORF">DF037_29045</name>
</gene>
<dbReference type="SUPFAM" id="SSF51658">
    <property type="entry name" value="Xylose isomerase-like"/>
    <property type="match status" value="1"/>
</dbReference>
<dbReference type="EMBL" id="QTQX01000022">
    <property type="protein sequence ID" value="RQT22154.1"/>
    <property type="molecule type" value="Genomic_DNA"/>
</dbReference>
<dbReference type="AlphaFoldDB" id="A0A3N8QEC0"/>
<dbReference type="InterPro" id="IPR007801">
    <property type="entry name" value="MbnB/TglH/ChrH"/>
</dbReference>
<evidence type="ECO:0000313" key="3">
    <source>
        <dbReference type="Proteomes" id="UP000269271"/>
    </source>
</evidence>
<dbReference type="Proteomes" id="UP000269271">
    <property type="component" value="Unassembled WGS sequence"/>
</dbReference>
<dbReference type="RefSeq" id="WP_124619336.1">
    <property type="nucleotide sequence ID" value="NZ_QTQX01000022.1"/>
</dbReference>
<dbReference type="HAMAP" id="MF_00697">
    <property type="entry name" value="UPF0276"/>
    <property type="match status" value="1"/>
</dbReference>
<sequence>MSLSAPHHPTPRPVPVRAGVGLRFRHHQTVLDERPAVAWFEVHTENYMGGGTASRCLDAIRRDYPLSLHGVGLSLGSADGLDAGHLARVRAAVRSFEPDLVSEHVSWSAVGGTYLADLLPLPMTEEALEVVCRHVDQVQAALGRPILVENPSTYLRYVHSTIPEWEFLSEVARRTGCGLLCDVNNIYVSACNHGWDPQTYLAALPPAAIGEIHLAGHSTRRLENGRTLRIDDHGSRVASAVWTLYEAALQRFGPVPTLIEWDTDVPPIEVLIQEAAIADSLREALSK</sequence>
<dbReference type="PANTHER" id="PTHR42194">
    <property type="entry name" value="UPF0276 PROTEIN HI_1600"/>
    <property type="match status" value="1"/>
</dbReference>
<dbReference type="Pfam" id="PF05114">
    <property type="entry name" value="MbnB_TglH_ChrH"/>
    <property type="match status" value="1"/>
</dbReference>
<comment type="caution">
    <text evidence="2">The sequence shown here is derived from an EMBL/GenBank/DDBJ whole genome shotgun (WGS) entry which is preliminary data.</text>
</comment>
<comment type="similarity">
    <text evidence="1">Belongs to the UPF0276 family.</text>
</comment>
<reference evidence="2 3" key="1">
    <citation type="submission" date="2018-08" db="EMBL/GenBank/DDBJ databases">
        <title>Comparative analysis of Burkholderia isolates from Puerto Rico.</title>
        <authorList>
            <person name="Hall C."/>
            <person name="Sahl J."/>
            <person name="Wagner D."/>
        </authorList>
    </citation>
    <scope>NUCLEOTIDE SEQUENCE [LARGE SCALE GENOMIC DNA]</scope>
    <source>
        <strain evidence="2 3">Bp9001</strain>
    </source>
</reference>
<dbReference type="PANTHER" id="PTHR42194:SF1">
    <property type="entry name" value="UPF0276 PROTEIN HI_1600"/>
    <property type="match status" value="1"/>
</dbReference>
<accession>A0A3N8QEC0</accession>
<proteinExistence type="inferred from homology"/>
<name>A0A3N8QEC0_9BURK</name>
<protein>
    <recommendedName>
        <fullName evidence="1">UPF0276 protein DF037_29045</fullName>
    </recommendedName>
</protein>
<dbReference type="Gene3D" id="3.20.20.150">
    <property type="entry name" value="Divalent-metal-dependent TIM barrel enzymes"/>
    <property type="match status" value="1"/>
</dbReference>
<evidence type="ECO:0000313" key="2">
    <source>
        <dbReference type="EMBL" id="RQT22154.1"/>
    </source>
</evidence>
<dbReference type="NCBIfam" id="NF003818">
    <property type="entry name" value="PRK05409.1"/>
    <property type="match status" value="1"/>
</dbReference>
<evidence type="ECO:0000256" key="1">
    <source>
        <dbReference type="HAMAP-Rule" id="MF_00697"/>
    </source>
</evidence>